<dbReference type="CDD" id="cd03190">
    <property type="entry name" value="GST_C_Omega_like"/>
    <property type="match status" value="1"/>
</dbReference>
<dbReference type="SUPFAM" id="SSF52833">
    <property type="entry name" value="Thioredoxin-like"/>
    <property type="match status" value="1"/>
</dbReference>
<dbReference type="PANTHER" id="PTHR32419:SF6">
    <property type="entry name" value="GLUTATHIONE S-TRANSFERASE OMEGA-LIKE 1-RELATED"/>
    <property type="match status" value="1"/>
</dbReference>
<dbReference type="Proteomes" id="UP000028547">
    <property type="component" value="Unassembled WGS sequence"/>
</dbReference>
<sequence length="332" mass="38183">MGMLVDGEWRTDWYAPDEAGRFVRPRTRFHDQVSASGEGRFPAEAGRYHLYVSYACPWASRALIIRKLKGLESAVGMTVVDPRMGRNGWGFGGYPRSGPDKLNGSRYLSELYLKADPHYSGRVTVPVLWDTRERTIVNNESRELLRMLDTGFDAFAEHPVTLCPEELREQVDETIDALYEPVNNGVYKAGFANSQGAYELAVRELFTALQHWERVLERRRYLCGDVLTEADICLYTTLVRFDFVYYSHFKCNLARVQDFPNLWNYLLDLYQTPGFAETTNIEHIKVHYYWSQDAINPSRIVPMGPQVDLLTPHNRDRIGPRRLAPAPGVTRH</sequence>
<feature type="binding site" evidence="2">
    <location>
        <position position="89"/>
    </location>
    <ligand>
        <name>glutathione</name>
        <dbReference type="ChEBI" id="CHEBI:57925"/>
    </ligand>
</feature>
<proteinExistence type="predicted"/>
<feature type="domain" description="GST C-terminal" evidence="5">
    <location>
        <begin position="164"/>
        <end position="288"/>
    </location>
</feature>
<dbReference type="SFLD" id="SFLDS00019">
    <property type="entry name" value="Glutathione_Transferase_(cytos"/>
    <property type="match status" value="1"/>
</dbReference>
<dbReference type="InterPro" id="IPR010987">
    <property type="entry name" value="Glutathione-S-Trfase_C-like"/>
</dbReference>
<dbReference type="Gene3D" id="3.40.30.10">
    <property type="entry name" value="Glutaredoxin"/>
    <property type="match status" value="1"/>
</dbReference>
<dbReference type="InterPro" id="IPR047047">
    <property type="entry name" value="GST_Omega-like_C"/>
</dbReference>
<accession>A0A084ST17</accession>
<dbReference type="Pfam" id="PF13409">
    <property type="entry name" value="GST_N_2"/>
    <property type="match status" value="1"/>
</dbReference>
<dbReference type="AlphaFoldDB" id="A0A084ST17"/>
<feature type="site" description="Lowers pKa of active site Cys" evidence="3">
    <location>
        <position position="245"/>
    </location>
</feature>
<dbReference type="GO" id="GO:0005737">
    <property type="term" value="C:cytoplasm"/>
    <property type="evidence" value="ECO:0007669"/>
    <property type="project" value="TreeGrafter"/>
</dbReference>
<dbReference type="PROSITE" id="PS50405">
    <property type="entry name" value="GST_CTER"/>
    <property type="match status" value="1"/>
</dbReference>
<gene>
    <name evidence="6" type="ORF">Q664_20655</name>
</gene>
<dbReference type="SFLD" id="SFLDG01148">
    <property type="entry name" value="Xi_(cytGST)"/>
    <property type="match status" value="1"/>
</dbReference>
<protein>
    <recommendedName>
        <fullName evidence="5">GST C-terminal domain-containing protein</fullName>
    </recommendedName>
</protein>
<evidence type="ECO:0000256" key="3">
    <source>
        <dbReference type="PIRSR" id="PIRSR015753-3"/>
    </source>
</evidence>
<feature type="active site" description="Proton donor/acceptor" evidence="1">
    <location>
        <position position="187"/>
    </location>
</feature>
<feature type="active site" description="Nucleophile" evidence="1">
    <location>
        <position position="56"/>
    </location>
</feature>
<dbReference type="InterPro" id="IPR036249">
    <property type="entry name" value="Thioredoxin-like_sf"/>
</dbReference>
<dbReference type="GO" id="GO:0004364">
    <property type="term" value="F:glutathione transferase activity"/>
    <property type="evidence" value="ECO:0007669"/>
    <property type="project" value="InterPro"/>
</dbReference>
<feature type="site" description="Lowers pKa of active site Cys" evidence="3">
    <location>
        <position position="288"/>
    </location>
</feature>
<dbReference type="InterPro" id="IPR016639">
    <property type="entry name" value="GST_Omega/GSH"/>
</dbReference>
<evidence type="ECO:0000313" key="6">
    <source>
        <dbReference type="EMBL" id="KFA91602.1"/>
    </source>
</evidence>
<dbReference type="EMBL" id="JPMI01000136">
    <property type="protein sequence ID" value="KFA91602.1"/>
    <property type="molecule type" value="Genomic_DNA"/>
</dbReference>
<comment type="caution">
    <text evidence="6">The sequence shown here is derived from an EMBL/GenBank/DDBJ whole genome shotgun (WGS) entry which is preliminary data.</text>
</comment>
<evidence type="ECO:0000256" key="4">
    <source>
        <dbReference type="SAM" id="MobiDB-lite"/>
    </source>
</evidence>
<feature type="region of interest" description="Disordered" evidence="4">
    <location>
        <begin position="313"/>
        <end position="332"/>
    </location>
</feature>
<dbReference type="Gene3D" id="1.20.1050.10">
    <property type="match status" value="1"/>
</dbReference>
<dbReference type="InterPro" id="IPR040079">
    <property type="entry name" value="Glutathione_S-Trfase"/>
</dbReference>
<reference evidence="6 7" key="1">
    <citation type="submission" date="2014-07" db="EMBL/GenBank/DDBJ databases">
        <title>Draft Genome Sequence of Gephyronic Acid Producer, Cystobacter violaceus Strain Cb vi76.</title>
        <authorList>
            <person name="Stevens D.C."/>
            <person name="Young J."/>
            <person name="Carmichael R."/>
            <person name="Tan J."/>
            <person name="Taylor R.E."/>
        </authorList>
    </citation>
    <scope>NUCLEOTIDE SEQUENCE [LARGE SCALE GENOMIC DNA]</scope>
    <source>
        <strain evidence="6 7">Cb vi76</strain>
    </source>
</reference>
<dbReference type="Pfam" id="PF13410">
    <property type="entry name" value="GST_C_2"/>
    <property type="match status" value="1"/>
</dbReference>
<dbReference type="SUPFAM" id="SSF47616">
    <property type="entry name" value="GST C-terminal domain-like"/>
    <property type="match status" value="1"/>
</dbReference>
<dbReference type="SFLD" id="SFLDG01206">
    <property type="entry name" value="Xi.1"/>
    <property type="match status" value="1"/>
</dbReference>
<name>A0A084ST17_9BACT</name>
<feature type="binding site" evidence="2">
    <location>
        <begin position="122"/>
        <end position="125"/>
    </location>
    <ligand>
        <name>glutathione</name>
        <dbReference type="ChEBI" id="CHEBI:57925"/>
    </ligand>
</feature>
<feature type="binding site" evidence="2">
    <location>
        <begin position="140"/>
        <end position="141"/>
    </location>
    <ligand>
        <name>glutathione</name>
        <dbReference type="ChEBI" id="CHEBI:57925"/>
    </ligand>
</feature>
<dbReference type="PIRSF" id="PIRSF015753">
    <property type="entry name" value="GST"/>
    <property type="match status" value="1"/>
</dbReference>
<evidence type="ECO:0000259" key="5">
    <source>
        <dbReference type="PROSITE" id="PS50405"/>
    </source>
</evidence>
<evidence type="ECO:0000256" key="1">
    <source>
        <dbReference type="PIRSR" id="PIRSR015753-1"/>
    </source>
</evidence>
<dbReference type="InterPro" id="IPR004045">
    <property type="entry name" value="Glutathione_S-Trfase_N"/>
</dbReference>
<organism evidence="6 7">
    <name type="scientific">Archangium violaceum Cb vi76</name>
    <dbReference type="NCBI Taxonomy" id="1406225"/>
    <lineage>
        <taxon>Bacteria</taxon>
        <taxon>Pseudomonadati</taxon>
        <taxon>Myxococcota</taxon>
        <taxon>Myxococcia</taxon>
        <taxon>Myxococcales</taxon>
        <taxon>Cystobacterineae</taxon>
        <taxon>Archangiaceae</taxon>
        <taxon>Archangium</taxon>
    </lineage>
</organism>
<dbReference type="PANTHER" id="PTHR32419">
    <property type="entry name" value="GLUTATHIONYL-HYDROQUINONE REDUCTASE"/>
    <property type="match status" value="1"/>
</dbReference>
<evidence type="ECO:0000313" key="7">
    <source>
        <dbReference type="Proteomes" id="UP000028547"/>
    </source>
</evidence>
<evidence type="ECO:0000256" key="2">
    <source>
        <dbReference type="PIRSR" id="PIRSR015753-2"/>
    </source>
</evidence>
<dbReference type="InterPro" id="IPR036282">
    <property type="entry name" value="Glutathione-S-Trfase_C_sf"/>
</dbReference>